<protein>
    <submittedName>
        <fullName evidence="2">Histidine phosphatase family protein</fullName>
    </submittedName>
</protein>
<proteinExistence type="predicted"/>
<sequence>MSRNLRLATTLLLISIAATASSREGRFPNPAEPLDPTGARDAARVVLPDRFRIAVHRSPSRAAAETAAAMGLATQEQAALADLSHGAWTGRSFADIESAEPGSMERWLADPTQGVPGGEAMEQARRRVGAWLDEVAAFDGPVCAITHPMIVRAALSHALGLPLRATLAVDVAPLSRTVLSFNRTWRLQSLGLASESMPS</sequence>
<dbReference type="InterPro" id="IPR013078">
    <property type="entry name" value="His_Pase_superF_clade-1"/>
</dbReference>
<dbReference type="AlphaFoldDB" id="A0A2W5QI85"/>
<accession>A0A2W5QI85</accession>
<name>A0A2W5QI85_9SPHN</name>
<dbReference type="EMBL" id="QFPX01000009">
    <property type="protein sequence ID" value="PZQ54413.1"/>
    <property type="molecule type" value="Genomic_DNA"/>
</dbReference>
<dbReference type="InterPro" id="IPR029033">
    <property type="entry name" value="His_PPase_superfam"/>
</dbReference>
<feature type="chain" id="PRO_5016159026" evidence="1">
    <location>
        <begin position="21"/>
        <end position="199"/>
    </location>
</feature>
<keyword evidence="1" id="KW-0732">Signal</keyword>
<evidence type="ECO:0000313" key="3">
    <source>
        <dbReference type="Proteomes" id="UP000249082"/>
    </source>
</evidence>
<feature type="signal peptide" evidence="1">
    <location>
        <begin position="1"/>
        <end position="20"/>
    </location>
</feature>
<organism evidence="2 3">
    <name type="scientific">Novosphingobium pentaromativorans</name>
    <dbReference type="NCBI Taxonomy" id="205844"/>
    <lineage>
        <taxon>Bacteria</taxon>
        <taxon>Pseudomonadati</taxon>
        <taxon>Pseudomonadota</taxon>
        <taxon>Alphaproteobacteria</taxon>
        <taxon>Sphingomonadales</taxon>
        <taxon>Sphingomonadaceae</taxon>
        <taxon>Novosphingobium</taxon>
    </lineage>
</organism>
<dbReference type="Gene3D" id="3.40.50.1240">
    <property type="entry name" value="Phosphoglycerate mutase-like"/>
    <property type="match status" value="1"/>
</dbReference>
<reference evidence="2 3" key="1">
    <citation type="submission" date="2017-08" db="EMBL/GenBank/DDBJ databases">
        <title>Infants hospitalized years apart are colonized by the same room-sourced microbial strains.</title>
        <authorList>
            <person name="Brooks B."/>
            <person name="Olm M.R."/>
            <person name="Firek B.A."/>
            <person name="Baker R."/>
            <person name="Thomas B.C."/>
            <person name="Morowitz M.J."/>
            <person name="Banfield J.F."/>
        </authorList>
    </citation>
    <scope>NUCLEOTIDE SEQUENCE [LARGE SCALE GENOMIC DNA]</scope>
    <source>
        <strain evidence="2">S2_005_002_R2_33</strain>
    </source>
</reference>
<dbReference type="Pfam" id="PF00300">
    <property type="entry name" value="His_Phos_1"/>
    <property type="match status" value="1"/>
</dbReference>
<comment type="caution">
    <text evidence="2">The sequence shown here is derived from an EMBL/GenBank/DDBJ whole genome shotgun (WGS) entry which is preliminary data.</text>
</comment>
<dbReference type="Proteomes" id="UP000249082">
    <property type="component" value="Unassembled WGS sequence"/>
</dbReference>
<gene>
    <name evidence="2" type="ORF">DI555_12970</name>
</gene>
<evidence type="ECO:0000313" key="2">
    <source>
        <dbReference type="EMBL" id="PZQ54413.1"/>
    </source>
</evidence>
<evidence type="ECO:0000256" key="1">
    <source>
        <dbReference type="SAM" id="SignalP"/>
    </source>
</evidence>
<dbReference type="SUPFAM" id="SSF53254">
    <property type="entry name" value="Phosphoglycerate mutase-like"/>
    <property type="match status" value="1"/>
</dbReference>